<proteinExistence type="predicted"/>
<dbReference type="EMBL" id="KB298689">
    <property type="protein sequence ID" value="ELU08877.1"/>
    <property type="molecule type" value="Genomic_DNA"/>
</dbReference>
<evidence type="ECO:0000256" key="2">
    <source>
        <dbReference type="ARBA" id="ARBA00023098"/>
    </source>
</evidence>
<protein>
    <submittedName>
        <fullName evidence="3 4">Uncharacterized protein</fullName>
    </submittedName>
</protein>
<dbReference type="PANTHER" id="PTHR12187">
    <property type="entry name" value="AGAP000124-PA"/>
    <property type="match status" value="1"/>
</dbReference>
<reference evidence="4" key="3">
    <citation type="submission" date="2015-06" db="UniProtKB">
        <authorList>
            <consortium name="EnsemblMetazoa"/>
        </authorList>
    </citation>
    <scope>IDENTIFICATION</scope>
</reference>
<dbReference type="EMBL" id="AMQN01006592">
    <property type="status" value="NOT_ANNOTATED_CDS"/>
    <property type="molecule type" value="Genomic_DNA"/>
</dbReference>
<reference evidence="5" key="1">
    <citation type="submission" date="2012-12" db="EMBL/GenBank/DDBJ databases">
        <authorList>
            <person name="Hellsten U."/>
            <person name="Grimwood J."/>
            <person name="Chapman J.A."/>
            <person name="Shapiro H."/>
            <person name="Aerts A."/>
            <person name="Otillar R.P."/>
            <person name="Terry A.Y."/>
            <person name="Boore J.L."/>
            <person name="Simakov O."/>
            <person name="Marletaz F."/>
            <person name="Cho S.-J."/>
            <person name="Edsinger-Gonzales E."/>
            <person name="Havlak P."/>
            <person name="Kuo D.-H."/>
            <person name="Larsson T."/>
            <person name="Lv J."/>
            <person name="Arendt D."/>
            <person name="Savage R."/>
            <person name="Osoegawa K."/>
            <person name="de Jong P."/>
            <person name="Lindberg D.R."/>
            <person name="Seaver E.C."/>
            <person name="Weisblat D.A."/>
            <person name="Putnam N.H."/>
            <person name="Grigoriev I.V."/>
            <person name="Rokhsar D.S."/>
        </authorList>
    </citation>
    <scope>NUCLEOTIDE SEQUENCE</scope>
    <source>
        <strain evidence="5">I ESC-2004</strain>
    </source>
</reference>
<dbReference type="AlphaFoldDB" id="R7UY46"/>
<dbReference type="InterPro" id="IPR039034">
    <property type="entry name" value="INPP4"/>
</dbReference>
<dbReference type="HOGENOM" id="CLU_439576_0_0_1"/>
<accession>R7UY46</accession>
<name>R7UY46_CAPTE</name>
<keyword evidence="2" id="KW-0443">Lipid metabolism</keyword>
<keyword evidence="5" id="KW-1185">Reference proteome</keyword>
<dbReference type="GO" id="GO:0016316">
    <property type="term" value="F:phosphatidylinositol-3,4-bisphosphate 4-phosphatase activity"/>
    <property type="evidence" value="ECO:0007669"/>
    <property type="project" value="InterPro"/>
</dbReference>
<evidence type="ECO:0000313" key="4">
    <source>
        <dbReference type="EnsemblMetazoa" id="CapteP206063"/>
    </source>
</evidence>
<dbReference type="Proteomes" id="UP000014760">
    <property type="component" value="Unassembled WGS sequence"/>
</dbReference>
<keyword evidence="1" id="KW-0378">Hydrolase</keyword>
<dbReference type="PANTHER" id="PTHR12187:SF11">
    <property type="entry name" value="PHOSPHATIDYLINOSITOL-3,4-BISPHOSPHATE 4-PHOSPHATASE"/>
    <property type="match status" value="1"/>
</dbReference>
<evidence type="ECO:0000313" key="5">
    <source>
        <dbReference type="Proteomes" id="UP000014760"/>
    </source>
</evidence>
<evidence type="ECO:0000313" key="3">
    <source>
        <dbReference type="EMBL" id="ELU08877.1"/>
    </source>
</evidence>
<reference evidence="3 5" key="2">
    <citation type="journal article" date="2013" name="Nature">
        <title>Insights into bilaterian evolution from three spiralian genomes.</title>
        <authorList>
            <person name="Simakov O."/>
            <person name="Marletaz F."/>
            <person name="Cho S.J."/>
            <person name="Edsinger-Gonzales E."/>
            <person name="Havlak P."/>
            <person name="Hellsten U."/>
            <person name="Kuo D.H."/>
            <person name="Larsson T."/>
            <person name="Lv J."/>
            <person name="Arendt D."/>
            <person name="Savage R."/>
            <person name="Osoegawa K."/>
            <person name="de Jong P."/>
            <person name="Grimwood J."/>
            <person name="Chapman J.A."/>
            <person name="Shapiro H."/>
            <person name="Aerts A."/>
            <person name="Otillar R.P."/>
            <person name="Terry A.Y."/>
            <person name="Boore J.L."/>
            <person name="Grigoriev I.V."/>
            <person name="Lindberg D.R."/>
            <person name="Seaver E.C."/>
            <person name="Weisblat D.A."/>
            <person name="Putnam N.H."/>
            <person name="Rokhsar D.S."/>
        </authorList>
    </citation>
    <scope>NUCLEOTIDE SEQUENCE</scope>
    <source>
        <strain evidence="3 5">I ESC-2004</strain>
    </source>
</reference>
<dbReference type="OrthoDB" id="159395at2759"/>
<gene>
    <name evidence="3" type="ORF">CAPTEDRAFT_206063</name>
</gene>
<organism evidence="3">
    <name type="scientific">Capitella teleta</name>
    <name type="common">Polychaete worm</name>
    <dbReference type="NCBI Taxonomy" id="283909"/>
    <lineage>
        <taxon>Eukaryota</taxon>
        <taxon>Metazoa</taxon>
        <taxon>Spiralia</taxon>
        <taxon>Lophotrochozoa</taxon>
        <taxon>Annelida</taxon>
        <taxon>Polychaeta</taxon>
        <taxon>Sedentaria</taxon>
        <taxon>Scolecida</taxon>
        <taxon>Capitellidae</taxon>
        <taxon>Capitella</taxon>
    </lineage>
</organism>
<dbReference type="GO" id="GO:0005737">
    <property type="term" value="C:cytoplasm"/>
    <property type="evidence" value="ECO:0007669"/>
    <property type="project" value="TreeGrafter"/>
</dbReference>
<evidence type="ECO:0000256" key="1">
    <source>
        <dbReference type="ARBA" id="ARBA00022801"/>
    </source>
</evidence>
<dbReference type="STRING" id="283909.R7UY46"/>
<sequence length="622" mass="70434">MATRVRLFDFLKIFDDKPYVVSSEVAWRANDDEDNCVALVVGGSKSEERLDMDLDDVIELAFNNNDVTRGLIANVIVKSFRFLNEDGGAVDVIEHMAGLQSTSRATTEAFVANLRRNEAQLQYSLHSLWDLGHFEKKDKKYLERNIALCLHREDIYAGFERYFRNRCGILSNSDSQSPAKAMLPSNLNMYYITVKPENESKESTYAVTIVAAFTENSKTKDTTSLAGLLGDQRLQEDPLESQKRGYQPIDTIRARCSSVLDLLDLIRHHLRRAVGEQNEFILYETVQEIVITNYEMEMLCQDAAAQEGEDGPVDSYHPTNAQQVLLNLPCGVKECTPTINLINKIQLRRDHVLSQLLSTVTASFIYTLHDNIENSAFMEQLKSFGVFVCLQSLFDNNSKERTMLEDQMVSVGDLTNVKIRLNLSAKTNDEISIEGPRYDYIVKIPLPSHIVDQLSEDLKQFWADDKHLISIHPVLFNVGMESDSQKTLKNVNQEGLEKCKKIFEKSYKTENNQEIIRKLESEISAGKNRNGRILLLASELTQTLHGLTIINCANGLDRTSLAAVHNFTRILSKNYGLRLAEAPEVIDRLLSGDAWKSNAARIGRRVTPKKKSVQLAQEMDRL</sequence>
<dbReference type="EnsemblMetazoa" id="CapteT206063">
    <property type="protein sequence ID" value="CapteP206063"/>
    <property type="gene ID" value="CapteG206063"/>
</dbReference>